<organism evidence="7 8">
    <name type="scientific">Halonatronomonas betaini</name>
    <dbReference type="NCBI Taxonomy" id="2778430"/>
    <lineage>
        <taxon>Bacteria</taxon>
        <taxon>Bacillati</taxon>
        <taxon>Bacillota</taxon>
        <taxon>Clostridia</taxon>
        <taxon>Halanaerobiales</taxon>
        <taxon>Halarsenatibacteraceae</taxon>
        <taxon>Halonatronomonas</taxon>
    </lineage>
</organism>
<evidence type="ECO:0000256" key="4">
    <source>
        <dbReference type="ARBA" id="ARBA00022989"/>
    </source>
</evidence>
<proteinExistence type="predicted"/>
<dbReference type="GO" id="GO:0030504">
    <property type="term" value="F:inorganic diphosphate transmembrane transporter activity"/>
    <property type="evidence" value="ECO:0007669"/>
    <property type="project" value="TreeGrafter"/>
</dbReference>
<dbReference type="PANTHER" id="PTHR28384">
    <property type="entry name" value="PROGRESSIVE ANKYLOSIS PROTEIN HOMOLOG"/>
    <property type="match status" value="1"/>
</dbReference>
<reference evidence="7" key="1">
    <citation type="submission" date="2020-11" db="EMBL/GenBank/DDBJ databases">
        <title>Halonatronomonas betainensis gen. nov., sp. nov. a novel haloalkaliphilic representative of the family Halanaerobiacae capable of betaine degradation.</title>
        <authorList>
            <person name="Boltyanskaya Y."/>
            <person name="Kevbrin V."/>
            <person name="Detkova E."/>
            <person name="Grouzdev D.S."/>
            <person name="Koziaeva V."/>
            <person name="Zhilina T."/>
        </authorList>
    </citation>
    <scope>NUCLEOTIDE SEQUENCE</scope>
    <source>
        <strain evidence="7">Z-7014</strain>
    </source>
</reference>
<evidence type="ECO:0000256" key="2">
    <source>
        <dbReference type="ARBA" id="ARBA00022448"/>
    </source>
</evidence>
<dbReference type="AlphaFoldDB" id="A0A931AQU2"/>
<protein>
    <submittedName>
        <fullName evidence="7">Uncharacterized protein</fullName>
    </submittedName>
</protein>
<feature type="transmembrane region" description="Helical" evidence="6">
    <location>
        <begin position="127"/>
        <end position="146"/>
    </location>
</feature>
<dbReference type="RefSeq" id="WP_270453247.1">
    <property type="nucleotide sequence ID" value="NZ_JADPIE010000002.1"/>
</dbReference>
<evidence type="ECO:0000313" key="8">
    <source>
        <dbReference type="Proteomes" id="UP000621436"/>
    </source>
</evidence>
<evidence type="ECO:0000256" key="3">
    <source>
        <dbReference type="ARBA" id="ARBA00022692"/>
    </source>
</evidence>
<dbReference type="PANTHER" id="PTHR28384:SF1">
    <property type="entry name" value="PROGRESSIVE ANKYLOSIS PROTEIN HOMOLOG"/>
    <property type="match status" value="1"/>
</dbReference>
<feature type="transmembrane region" description="Helical" evidence="6">
    <location>
        <begin position="399"/>
        <end position="419"/>
    </location>
</feature>
<comment type="subcellular location">
    <subcellularLocation>
        <location evidence="1">Membrane</location>
        <topology evidence="1">Multi-pass membrane protein</topology>
    </subcellularLocation>
</comment>
<evidence type="ECO:0000313" key="7">
    <source>
        <dbReference type="EMBL" id="MBF8436384.1"/>
    </source>
</evidence>
<keyword evidence="5 6" id="KW-0472">Membrane</keyword>
<dbReference type="EMBL" id="JADPIE010000002">
    <property type="protein sequence ID" value="MBF8436384.1"/>
    <property type="molecule type" value="Genomic_DNA"/>
</dbReference>
<dbReference type="GO" id="GO:0005886">
    <property type="term" value="C:plasma membrane"/>
    <property type="evidence" value="ECO:0007669"/>
    <property type="project" value="TreeGrafter"/>
</dbReference>
<dbReference type="InterPro" id="IPR009887">
    <property type="entry name" value="ANKH"/>
</dbReference>
<dbReference type="Pfam" id="PF07260">
    <property type="entry name" value="ANKH"/>
    <property type="match status" value="1"/>
</dbReference>
<gene>
    <name evidence="7" type="ORF">I0Q91_04765</name>
</gene>
<keyword evidence="4 6" id="KW-1133">Transmembrane helix</keyword>
<comment type="caution">
    <text evidence="7">The sequence shown here is derived from an EMBL/GenBank/DDBJ whole genome shotgun (WGS) entry which is preliminary data.</text>
</comment>
<dbReference type="Proteomes" id="UP000621436">
    <property type="component" value="Unassembled WGS sequence"/>
</dbReference>
<evidence type="ECO:0000256" key="1">
    <source>
        <dbReference type="ARBA" id="ARBA00004141"/>
    </source>
</evidence>
<keyword evidence="2" id="KW-0813">Transport</keyword>
<feature type="transmembrane region" description="Helical" evidence="6">
    <location>
        <begin position="167"/>
        <end position="188"/>
    </location>
</feature>
<feature type="transmembrane region" description="Helical" evidence="6">
    <location>
        <begin position="272"/>
        <end position="289"/>
    </location>
</feature>
<feature type="transmembrane region" description="Helical" evidence="6">
    <location>
        <begin position="87"/>
        <end position="107"/>
    </location>
</feature>
<feature type="transmembrane region" description="Helical" evidence="6">
    <location>
        <begin position="15"/>
        <end position="36"/>
    </location>
</feature>
<dbReference type="GO" id="GO:0005315">
    <property type="term" value="F:phosphate transmembrane transporter activity"/>
    <property type="evidence" value="ECO:0007669"/>
    <property type="project" value="InterPro"/>
</dbReference>
<feature type="transmembrane region" description="Helical" evidence="6">
    <location>
        <begin position="48"/>
        <end position="66"/>
    </location>
</feature>
<keyword evidence="3 6" id="KW-0812">Transmembrane</keyword>
<accession>A0A931AQU2</accession>
<evidence type="ECO:0000256" key="6">
    <source>
        <dbReference type="SAM" id="Phobius"/>
    </source>
</evidence>
<evidence type="ECO:0000256" key="5">
    <source>
        <dbReference type="ARBA" id="ARBA00023136"/>
    </source>
</evidence>
<feature type="transmembrane region" description="Helical" evidence="6">
    <location>
        <begin position="425"/>
        <end position="444"/>
    </location>
</feature>
<dbReference type="GO" id="GO:0035435">
    <property type="term" value="P:phosphate ion transmembrane transport"/>
    <property type="evidence" value="ECO:0007669"/>
    <property type="project" value="InterPro"/>
</dbReference>
<name>A0A931AQU2_9FIRM</name>
<feature type="transmembrane region" description="Helical" evidence="6">
    <location>
        <begin position="194"/>
        <end position="216"/>
    </location>
</feature>
<feature type="transmembrane region" description="Helical" evidence="6">
    <location>
        <begin position="322"/>
        <end position="347"/>
    </location>
</feature>
<keyword evidence="8" id="KW-1185">Reference proteome</keyword>
<sequence length="451" mass="50603">MGKNNKDQKVNYKRLLKFFVPLAVTPFFITSIHTLMNAAIARLPYPELSIAVFTIVKGISNAIKAPTRMFMQISVSMVDSRKSYITASKLVWSLCALFFLFLIIIAYTPFGGWFLINIMGLRDPDTIRFTLLGLRITSFLPIVETLRNFHRGLVISHERTRIVTAGTAVRLMAISLFLFLAVRLQLFSGVVTASLAWTLGIGIEALVVTFGVIYYYKSPLKAADLLPAKNDTVLKISHIMSFFIPLAAMRYLRSFIQPLIQSGIARSQADPTLALAAFGVAYGLMMIIVETMRNLHQCSLVYVKPDRETDLEEENWQTVKRFCLATGIILTVISFLIALSPIGYYILRYIIGVSEEVANLGRHVLISLSFLPFIRAVREVYWGQLMNNKTTRLIGYGKAVNFGSVFLSLFIFIVPFNLAAIISPAIIGAIAFSIGQGMETLLIWKYSRLEY</sequence>